<dbReference type="GO" id="GO:0043565">
    <property type="term" value="F:sequence-specific DNA binding"/>
    <property type="evidence" value="ECO:0007669"/>
    <property type="project" value="TreeGrafter"/>
</dbReference>
<dbReference type="Gene3D" id="3.40.190.290">
    <property type="match status" value="1"/>
</dbReference>
<evidence type="ECO:0000256" key="2">
    <source>
        <dbReference type="ARBA" id="ARBA00023015"/>
    </source>
</evidence>
<dbReference type="GO" id="GO:0003700">
    <property type="term" value="F:DNA-binding transcription factor activity"/>
    <property type="evidence" value="ECO:0007669"/>
    <property type="project" value="InterPro"/>
</dbReference>
<name>A0A2R3QRS0_ECTME</name>
<evidence type="ECO:0000313" key="6">
    <source>
        <dbReference type="EMBL" id="AVO54428.1"/>
    </source>
</evidence>
<comment type="similarity">
    <text evidence="1">Belongs to the LysR transcriptional regulatory family.</text>
</comment>
<protein>
    <submittedName>
        <fullName evidence="6">LysR family transcriptional regulator</fullName>
    </submittedName>
</protein>
<evidence type="ECO:0000259" key="5">
    <source>
        <dbReference type="PROSITE" id="PS50931"/>
    </source>
</evidence>
<evidence type="ECO:0000256" key="4">
    <source>
        <dbReference type="ARBA" id="ARBA00023163"/>
    </source>
</evidence>
<keyword evidence="3" id="KW-0238">DNA-binding</keyword>
<dbReference type="SUPFAM" id="SSF53850">
    <property type="entry name" value="Periplasmic binding protein-like II"/>
    <property type="match status" value="1"/>
</dbReference>
<gene>
    <name evidence="6" type="ORF">C7A17_17210</name>
</gene>
<keyword evidence="4" id="KW-0804">Transcription</keyword>
<dbReference type="InterPro" id="IPR005119">
    <property type="entry name" value="LysR_subst-bd"/>
</dbReference>
<sequence>MSHANLSDLKAFVQVAQQRSFQKAADSLGVSRSSLSHALKGLEQRLGVRLLHRTTRSVAMTEAGEQLLQRLIPLLQELDEALDAVSHGPEELAGTLRINASKGGARWLLGHVVPTFLQRHPHVELDLVSEGRLVDIVAEGFDAGVRLAESVPKDMVAVPFGGDVRFVTVASEGYVHAFGRPAMPDELRLHRCIRQRLPSGKRYRWEFERGTEQLALDVPGTLSLDDNDLLVEAACAGLGIAYVPHAFARQALEDGRLTLLLEDWTPPSPGLYLYYSSYRHVPAQLQAFIAIIREANEALAADDRAPSPTTRDN</sequence>
<evidence type="ECO:0000313" key="7">
    <source>
        <dbReference type="Proteomes" id="UP000238327"/>
    </source>
</evidence>
<dbReference type="EMBL" id="CP027657">
    <property type="protein sequence ID" value="AVO54428.1"/>
    <property type="molecule type" value="Genomic_DNA"/>
</dbReference>
<evidence type="ECO:0000256" key="3">
    <source>
        <dbReference type="ARBA" id="ARBA00023125"/>
    </source>
</evidence>
<dbReference type="InterPro" id="IPR036390">
    <property type="entry name" value="WH_DNA-bd_sf"/>
</dbReference>
<reference evidence="6 7" key="1">
    <citation type="submission" date="2018-03" db="EMBL/GenBank/DDBJ databases">
        <title>Complete genome sequence and methylome analysis of Pseudomonas mendocina NEB 698.</title>
        <authorList>
            <person name="Morgan R.D."/>
        </authorList>
    </citation>
    <scope>NUCLEOTIDE SEQUENCE [LARGE SCALE GENOMIC DNA]</scope>
    <source>
        <strain evidence="6 7">NEB698</strain>
    </source>
</reference>
<dbReference type="FunFam" id="1.10.10.10:FF:000001">
    <property type="entry name" value="LysR family transcriptional regulator"/>
    <property type="match status" value="1"/>
</dbReference>
<dbReference type="PANTHER" id="PTHR30537">
    <property type="entry name" value="HTH-TYPE TRANSCRIPTIONAL REGULATOR"/>
    <property type="match status" value="1"/>
</dbReference>
<dbReference type="SUPFAM" id="SSF46785">
    <property type="entry name" value="Winged helix' DNA-binding domain"/>
    <property type="match status" value="1"/>
</dbReference>
<dbReference type="PROSITE" id="PS50931">
    <property type="entry name" value="HTH_LYSR"/>
    <property type="match status" value="1"/>
</dbReference>
<keyword evidence="2" id="KW-0805">Transcription regulation</keyword>
<dbReference type="CDD" id="cd08474">
    <property type="entry name" value="PBP2_CrgA_like_5"/>
    <property type="match status" value="1"/>
</dbReference>
<dbReference type="Pfam" id="PF03466">
    <property type="entry name" value="LysR_substrate"/>
    <property type="match status" value="1"/>
</dbReference>
<feature type="domain" description="HTH lysR-type" evidence="5">
    <location>
        <begin position="1"/>
        <end position="61"/>
    </location>
</feature>
<dbReference type="InterPro" id="IPR058163">
    <property type="entry name" value="LysR-type_TF_proteobact-type"/>
</dbReference>
<dbReference type="RefSeq" id="WP_106739160.1">
    <property type="nucleotide sequence ID" value="NZ_CP027657.1"/>
</dbReference>
<dbReference type="OrthoDB" id="9813056at2"/>
<evidence type="ECO:0000256" key="1">
    <source>
        <dbReference type="ARBA" id="ARBA00009437"/>
    </source>
</evidence>
<dbReference type="InterPro" id="IPR036388">
    <property type="entry name" value="WH-like_DNA-bd_sf"/>
</dbReference>
<dbReference type="AlphaFoldDB" id="A0A2R3QRS0"/>
<proteinExistence type="inferred from homology"/>
<dbReference type="Gene3D" id="1.10.10.10">
    <property type="entry name" value="Winged helix-like DNA-binding domain superfamily/Winged helix DNA-binding domain"/>
    <property type="match status" value="1"/>
</dbReference>
<dbReference type="Proteomes" id="UP000238327">
    <property type="component" value="Chromosome"/>
</dbReference>
<dbReference type="PANTHER" id="PTHR30537:SF1">
    <property type="entry name" value="HTH-TYPE TRANSCRIPTIONAL REGULATOR PGRR"/>
    <property type="match status" value="1"/>
</dbReference>
<dbReference type="GO" id="GO:0006351">
    <property type="term" value="P:DNA-templated transcription"/>
    <property type="evidence" value="ECO:0007669"/>
    <property type="project" value="TreeGrafter"/>
</dbReference>
<dbReference type="InterPro" id="IPR000847">
    <property type="entry name" value="LysR_HTH_N"/>
</dbReference>
<organism evidence="6 7">
    <name type="scientific">Ectopseudomonas mendocina</name>
    <name type="common">Pseudomonas mendocina</name>
    <dbReference type="NCBI Taxonomy" id="300"/>
    <lineage>
        <taxon>Bacteria</taxon>
        <taxon>Pseudomonadati</taxon>
        <taxon>Pseudomonadota</taxon>
        <taxon>Gammaproteobacteria</taxon>
        <taxon>Pseudomonadales</taxon>
        <taxon>Pseudomonadaceae</taxon>
        <taxon>Ectopseudomonas</taxon>
    </lineage>
</organism>
<dbReference type="Pfam" id="PF00126">
    <property type="entry name" value="HTH_1"/>
    <property type="match status" value="1"/>
</dbReference>
<accession>A0A2R3QRS0</accession>